<evidence type="ECO:0000313" key="2">
    <source>
        <dbReference type="Proteomes" id="UP001487740"/>
    </source>
</evidence>
<accession>A0AAW0TRC9</accession>
<protein>
    <submittedName>
        <fullName evidence="1">Uncharacterized protein</fullName>
    </submittedName>
</protein>
<organism evidence="1 2">
    <name type="scientific">Scylla paramamosain</name>
    <name type="common">Mud crab</name>
    <dbReference type="NCBI Taxonomy" id="85552"/>
    <lineage>
        <taxon>Eukaryota</taxon>
        <taxon>Metazoa</taxon>
        <taxon>Ecdysozoa</taxon>
        <taxon>Arthropoda</taxon>
        <taxon>Crustacea</taxon>
        <taxon>Multicrustacea</taxon>
        <taxon>Malacostraca</taxon>
        <taxon>Eumalacostraca</taxon>
        <taxon>Eucarida</taxon>
        <taxon>Decapoda</taxon>
        <taxon>Pleocyemata</taxon>
        <taxon>Brachyura</taxon>
        <taxon>Eubrachyura</taxon>
        <taxon>Portunoidea</taxon>
        <taxon>Portunidae</taxon>
        <taxon>Portuninae</taxon>
        <taxon>Scylla</taxon>
    </lineage>
</organism>
<name>A0AAW0TRC9_SCYPA</name>
<keyword evidence="2" id="KW-1185">Reference proteome</keyword>
<evidence type="ECO:0000313" key="1">
    <source>
        <dbReference type="EMBL" id="KAK8388907.1"/>
    </source>
</evidence>
<reference evidence="1 2" key="1">
    <citation type="submission" date="2023-03" db="EMBL/GenBank/DDBJ databases">
        <title>High-quality genome of Scylla paramamosain provides insights in environmental adaptation.</title>
        <authorList>
            <person name="Zhang L."/>
        </authorList>
    </citation>
    <scope>NUCLEOTIDE SEQUENCE [LARGE SCALE GENOMIC DNA]</scope>
    <source>
        <strain evidence="1">LZ_2023a</strain>
        <tissue evidence="1">Muscle</tissue>
    </source>
</reference>
<comment type="caution">
    <text evidence="1">The sequence shown here is derived from an EMBL/GenBank/DDBJ whole genome shotgun (WGS) entry which is preliminary data.</text>
</comment>
<gene>
    <name evidence="1" type="ORF">O3P69_020695</name>
</gene>
<sequence>MRPAVLSPDTGHRATVLAYLKTLEGNQHLMVTLLQCMDCAVGSVSHVTTSSHQLLLLSVVNVAQHQDAFTVYLQLPEADRKKLNKVKEALVAAFAADPFIAYEQFVSRKLHSGEYPVVFLAELQQQGRAGDWTGMHHGHIMPTSSGNEEGGEVSWKLEAISILTVSGKEHFCKGTGIMRLHLSNRKAVDVDMLVVDTTPLGFPFISRMNSCIGQGHCERGMMCVVQSFVQLVP</sequence>
<dbReference type="AlphaFoldDB" id="A0AAW0TRC9"/>
<dbReference type="Proteomes" id="UP001487740">
    <property type="component" value="Unassembled WGS sequence"/>
</dbReference>
<dbReference type="EMBL" id="JARAKH010000028">
    <property type="protein sequence ID" value="KAK8388907.1"/>
    <property type="molecule type" value="Genomic_DNA"/>
</dbReference>
<proteinExistence type="predicted"/>